<dbReference type="GO" id="GO:0000976">
    <property type="term" value="F:transcription cis-regulatory region binding"/>
    <property type="evidence" value="ECO:0007669"/>
    <property type="project" value="UniProtKB-ARBA"/>
</dbReference>
<feature type="region of interest" description="Disordered" evidence="11">
    <location>
        <begin position="355"/>
        <end position="384"/>
    </location>
</feature>
<reference evidence="14 15" key="1">
    <citation type="submission" date="2023-10" db="EMBL/GenBank/DDBJ databases">
        <title>Chromosome-scale genome assembly provides insights into flower coloration mechanisms of Canna indica.</title>
        <authorList>
            <person name="Li C."/>
        </authorList>
    </citation>
    <scope>NUCLEOTIDE SEQUENCE [LARGE SCALE GENOMIC DNA]</scope>
    <source>
        <tissue evidence="14">Flower</tissue>
    </source>
</reference>
<dbReference type="Proteomes" id="UP001327560">
    <property type="component" value="Chromosome 1"/>
</dbReference>
<keyword evidence="7 12" id="KW-0472">Membrane</keyword>
<dbReference type="GO" id="GO:0006355">
    <property type="term" value="P:regulation of DNA-templated transcription"/>
    <property type="evidence" value="ECO:0007669"/>
    <property type="project" value="InterPro"/>
</dbReference>
<evidence type="ECO:0000256" key="9">
    <source>
        <dbReference type="ARBA" id="ARBA00023163"/>
    </source>
</evidence>
<accession>A0AAQ3JU22</accession>
<organism evidence="14 15">
    <name type="scientific">Canna indica</name>
    <name type="common">Indian-shot</name>
    <dbReference type="NCBI Taxonomy" id="4628"/>
    <lineage>
        <taxon>Eukaryota</taxon>
        <taxon>Viridiplantae</taxon>
        <taxon>Streptophyta</taxon>
        <taxon>Embryophyta</taxon>
        <taxon>Tracheophyta</taxon>
        <taxon>Spermatophyta</taxon>
        <taxon>Magnoliopsida</taxon>
        <taxon>Liliopsida</taxon>
        <taxon>Zingiberales</taxon>
        <taxon>Cannaceae</taxon>
        <taxon>Canna</taxon>
    </lineage>
</organism>
<evidence type="ECO:0000259" key="13">
    <source>
        <dbReference type="PROSITE" id="PS51005"/>
    </source>
</evidence>
<evidence type="ECO:0000256" key="4">
    <source>
        <dbReference type="ARBA" id="ARBA00022989"/>
    </source>
</evidence>
<evidence type="ECO:0000313" key="14">
    <source>
        <dbReference type="EMBL" id="WOK94937.1"/>
    </source>
</evidence>
<feature type="compositionally biased region" description="Basic and acidic residues" evidence="11">
    <location>
        <begin position="601"/>
        <end position="622"/>
    </location>
</feature>
<keyword evidence="6" id="KW-0238">DNA-binding</keyword>
<dbReference type="InterPro" id="IPR036093">
    <property type="entry name" value="NAC_dom_sf"/>
</dbReference>
<evidence type="ECO:0000256" key="10">
    <source>
        <dbReference type="ARBA" id="ARBA00023242"/>
    </source>
</evidence>
<evidence type="ECO:0000256" key="7">
    <source>
        <dbReference type="ARBA" id="ARBA00023136"/>
    </source>
</evidence>
<evidence type="ECO:0000256" key="11">
    <source>
        <dbReference type="SAM" id="MobiDB-lite"/>
    </source>
</evidence>
<protein>
    <recommendedName>
        <fullName evidence="13">NAC domain-containing protein</fullName>
    </recommendedName>
</protein>
<evidence type="ECO:0000256" key="12">
    <source>
        <dbReference type="SAM" id="Phobius"/>
    </source>
</evidence>
<evidence type="ECO:0000256" key="6">
    <source>
        <dbReference type="ARBA" id="ARBA00023125"/>
    </source>
</evidence>
<evidence type="ECO:0000256" key="8">
    <source>
        <dbReference type="ARBA" id="ARBA00023159"/>
    </source>
</evidence>
<comment type="subcellular location">
    <subcellularLocation>
        <location evidence="2">Membrane</location>
        <topology evidence="2">Single-pass membrane protein</topology>
    </subcellularLocation>
    <subcellularLocation>
        <location evidence="1">Nucleus</location>
    </subcellularLocation>
</comment>
<keyword evidence="9" id="KW-0804">Transcription</keyword>
<evidence type="ECO:0000256" key="2">
    <source>
        <dbReference type="ARBA" id="ARBA00004167"/>
    </source>
</evidence>
<evidence type="ECO:0000256" key="3">
    <source>
        <dbReference type="ARBA" id="ARBA00022692"/>
    </source>
</evidence>
<feature type="transmembrane region" description="Helical" evidence="12">
    <location>
        <begin position="691"/>
        <end position="712"/>
    </location>
</feature>
<keyword evidence="10" id="KW-0539">Nucleus</keyword>
<evidence type="ECO:0000313" key="15">
    <source>
        <dbReference type="Proteomes" id="UP001327560"/>
    </source>
</evidence>
<evidence type="ECO:0000256" key="5">
    <source>
        <dbReference type="ARBA" id="ARBA00023015"/>
    </source>
</evidence>
<keyword evidence="3 12" id="KW-0812">Transmembrane</keyword>
<dbReference type="InterPro" id="IPR003441">
    <property type="entry name" value="NAC-dom"/>
</dbReference>
<dbReference type="GO" id="GO:0005634">
    <property type="term" value="C:nucleus"/>
    <property type="evidence" value="ECO:0007669"/>
    <property type="project" value="UniProtKB-SubCell"/>
</dbReference>
<feature type="domain" description="NAC" evidence="13">
    <location>
        <begin position="9"/>
        <end position="163"/>
    </location>
</feature>
<name>A0AAQ3JU22_9LILI</name>
<sequence>MTVIALESLPLGFRFHPTDEELVNHYLKPKITGRSKSEVQVIAEIDVCKCEPWDLPDKSVIRSNDPEWFFFAPKDRKYPNGHRANRATEKGYWKATGKDRYIRSKPSGAKSTVIGMKKTLVFHRGRAPKGVRTHWIMHEYRTTEPEFESGDQGGYVLYRLFKKQELENISNSNADEMEMSGFSPTPTKSVPQNEAEVTDEIVTELNHDSPTSKLQEELKSSSDFVQKQPSGINILLAGEDYSNNLSIKAVNNFFNLVSPDEDTKVGEKADPLPDMLAQFFEADEQTDWVAFPMSNTDYPLVGNANQELQIGSHLVANVGDDALNSYLISALNPDDCFSGASIFPKESFVETFPKHGSWESTSCKDSGSGSDIDTEPGLPQGAADSEASGCFYGSTLQTGSLQMDNSVVYPEMNTQLSTLYENASLLPYDITGPDVYSVDFGAESLQDLFNSMDELSNQKTTLDTGDDFGGTGITIRSRPRQTISDNLFLHQGSAIRRIRLQSSVRKAPLGIVHHDSTTVDDNEDKESITKLKDELIDSVEESTTEKNSMSNGDDHLETGIEIKAWRDQHSLNESFTCHSTTLTNYSSHCELQCGSVSDNESGIRDNHDRKPGRTEAGEHLDDQVTEGGESAPPAVVDKFEGLSIHDETPTSSTTYEISKCGLRLRTKTTNESDSMLKHSPLHPKAPRGHSIVTYMICLVSLLVLLLLSFGIWRHIISSPVM</sequence>
<dbReference type="EMBL" id="CP136890">
    <property type="protein sequence ID" value="WOK94937.1"/>
    <property type="molecule type" value="Genomic_DNA"/>
</dbReference>
<keyword evidence="8" id="KW-0010">Activator</keyword>
<dbReference type="GO" id="GO:0016020">
    <property type="term" value="C:membrane"/>
    <property type="evidence" value="ECO:0007669"/>
    <property type="project" value="UniProtKB-SubCell"/>
</dbReference>
<dbReference type="PANTHER" id="PTHR31744:SF216">
    <property type="entry name" value="NAC TRANSCRIPTION FACTOR"/>
    <property type="match status" value="1"/>
</dbReference>
<keyword evidence="15" id="KW-1185">Reference proteome</keyword>
<dbReference type="PROSITE" id="PS51005">
    <property type="entry name" value="NAC"/>
    <property type="match status" value="1"/>
</dbReference>
<feature type="compositionally biased region" description="Polar residues" evidence="11">
    <location>
        <begin position="358"/>
        <end position="371"/>
    </location>
</feature>
<proteinExistence type="predicted"/>
<dbReference type="SUPFAM" id="SSF101941">
    <property type="entry name" value="NAC domain"/>
    <property type="match status" value="1"/>
</dbReference>
<evidence type="ECO:0000256" key="1">
    <source>
        <dbReference type="ARBA" id="ARBA00004123"/>
    </source>
</evidence>
<gene>
    <name evidence="14" type="ORF">Cni_G03642</name>
</gene>
<keyword evidence="4 12" id="KW-1133">Transmembrane helix</keyword>
<dbReference type="AlphaFoldDB" id="A0AAQ3JU22"/>
<keyword evidence="5" id="KW-0805">Transcription regulation</keyword>
<feature type="region of interest" description="Disordered" evidence="11">
    <location>
        <begin position="595"/>
        <end position="632"/>
    </location>
</feature>
<dbReference type="PANTHER" id="PTHR31744">
    <property type="entry name" value="PROTEIN CUP-SHAPED COTYLEDON 2-RELATED"/>
    <property type="match status" value="1"/>
</dbReference>
<dbReference type="FunFam" id="2.170.150.80:FF:000002">
    <property type="entry name" value="Nac domain-containing protein 86"/>
    <property type="match status" value="1"/>
</dbReference>
<dbReference type="Gene3D" id="2.170.150.80">
    <property type="entry name" value="NAC domain"/>
    <property type="match status" value="1"/>
</dbReference>
<dbReference type="Pfam" id="PF02365">
    <property type="entry name" value="NAM"/>
    <property type="match status" value="1"/>
</dbReference>